<evidence type="ECO:0000256" key="5">
    <source>
        <dbReference type="PROSITE-ProRule" id="PRU00221"/>
    </source>
</evidence>
<evidence type="ECO:0000256" key="1">
    <source>
        <dbReference type="ARBA" id="ARBA00004123"/>
    </source>
</evidence>
<proteinExistence type="predicted"/>
<dbReference type="PANTHER" id="PTHR44133:SF2">
    <property type="entry name" value="CLEAVAGE STIMULATION FACTOR SUBUNIT 1"/>
    <property type="match status" value="1"/>
</dbReference>
<evidence type="ECO:0000313" key="9">
    <source>
        <dbReference type="Proteomes" id="UP001160148"/>
    </source>
</evidence>
<dbReference type="InterPro" id="IPR038184">
    <property type="entry name" value="CSTF1_dimer_sf"/>
</dbReference>
<dbReference type="SMART" id="SM00320">
    <property type="entry name" value="WD40"/>
    <property type="match status" value="1"/>
</dbReference>
<dbReference type="GO" id="GO:0005848">
    <property type="term" value="C:mRNA cleavage stimulating factor complex"/>
    <property type="evidence" value="ECO:0007669"/>
    <property type="project" value="InterPro"/>
</dbReference>
<evidence type="ECO:0000256" key="2">
    <source>
        <dbReference type="ARBA" id="ARBA00022664"/>
    </source>
</evidence>
<feature type="region of interest" description="Disordered" evidence="6">
    <location>
        <begin position="159"/>
        <end position="178"/>
    </location>
</feature>
<accession>A0AAV0WBA8</accession>
<dbReference type="EMBL" id="CARXXK010000002">
    <property type="protein sequence ID" value="CAI6353101.1"/>
    <property type="molecule type" value="Genomic_DNA"/>
</dbReference>
<dbReference type="GO" id="GO:0031124">
    <property type="term" value="P:mRNA 3'-end processing"/>
    <property type="evidence" value="ECO:0007669"/>
    <property type="project" value="InterPro"/>
</dbReference>
<dbReference type="Pfam" id="PF16699">
    <property type="entry name" value="CSTF1_dimer"/>
    <property type="match status" value="1"/>
</dbReference>
<reference evidence="8 9" key="1">
    <citation type="submission" date="2023-01" db="EMBL/GenBank/DDBJ databases">
        <authorList>
            <person name="Whitehead M."/>
        </authorList>
    </citation>
    <scope>NUCLEOTIDE SEQUENCE [LARGE SCALE GENOMIC DNA]</scope>
</reference>
<evidence type="ECO:0000256" key="3">
    <source>
        <dbReference type="ARBA" id="ARBA00023242"/>
    </source>
</evidence>
<protein>
    <recommendedName>
        <fullName evidence="4">Cleavage stimulation factor 50 kDa subunit</fullName>
    </recommendedName>
</protein>
<dbReference type="Gene3D" id="1.20.960.50">
    <property type="entry name" value="Cleavage stimulation factor subunit 1, dimerisation domain"/>
    <property type="match status" value="1"/>
</dbReference>
<dbReference type="PROSITE" id="PS50294">
    <property type="entry name" value="WD_REPEATS_REGION"/>
    <property type="match status" value="1"/>
</dbReference>
<comment type="subcellular location">
    <subcellularLocation>
        <location evidence="1">Nucleus</location>
    </subcellularLocation>
</comment>
<keyword evidence="3" id="KW-0539">Nucleus</keyword>
<keyword evidence="2" id="KW-0507">mRNA processing</keyword>
<keyword evidence="9" id="KW-1185">Reference proteome</keyword>
<dbReference type="SUPFAM" id="SSF50978">
    <property type="entry name" value="WD40 repeat-like"/>
    <property type="match status" value="1"/>
</dbReference>
<dbReference type="InterPro" id="IPR015943">
    <property type="entry name" value="WD40/YVTN_repeat-like_dom_sf"/>
</dbReference>
<organism evidence="8 9">
    <name type="scientific">Macrosiphum euphorbiae</name>
    <name type="common">potato aphid</name>
    <dbReference type="NCBI Taxonomy" id="13131"/>
    <lineage>
        <taxon>Eukaryota</taxon>
        <taxon>Metazoa</taxon>
        <taxon>Ecdysozoa</taxon>
        <taxon>Arthropoda</taxon>
        <taxon>Hexapoda</taxon>
        <taxon>Insecta</taxon>
        <taxon>Pterygota</taxon>
        <taxon>Neoptera</taxon>
        <taxon>Paraneoptera</taxon>
        <taxon>Hemiptera</taxon>
        <taxon>Sternorrhyncha</taxon>
        <taxon>Aphidomorpha</taxon>
        <taxon>Aphidoidea</taxon>
        <taxon>Aphididae</taxon>
        <taxon>Macrosiphini</taxon>
        <taxon>Macrosiphum</taxon>
    </lineage>
</organism>
<feature type="domain" description="Cleavage stimulation factor subunit 1 dimerisation" evidence="7">
    <location>
        <begin position="12"/>
        <end position="67"/>
    </location>
</feature>
<dbReference type="InterPro" id="IPR001680">
    <property type="entry name" value="WD40_rpt"/>
</dbReference>
<dbReference type="Pfam" id="PF00400">
    <property type="entry name" value="WD40"/>
    <property type="match status" value="1"/>
</dbReference>
<keyword evidence="5" id="KW-0853">WD repeat</keyword>
<evidence type="ECO:0000259" key="7">
    <source>
        <dbReference type="Pfam" id="PF16699"/>
    </source>
</evidence>
<dbReference type="FunFam" id="1.20.960.50:FF:000001">
    <property type="entry name" value="Cleavage stimulation factor subunit 1"/>
    <property type="match status" value="1"/>
</dbReference>
<evidence type="ECO:0000256" key="6">
    <source>
        <dbReference type="SAM" id="MobiDB-lite"/>
    </source>
</evidence>
<dbReference type="Gene3D" id="2.130.10.10">
    <property type="entry name" value="YVTN repeat-like/Quinoprotein amine dehydrogenase"/>
    <property type="match status" value="1"/>
</dbReference>
<dbReference type="InterPro" id="IPR044633">
    <property type="entry name" value="CstF1-like"/>
</dbReference>
<evidence type="ECO:0000256" key="4">
    <source>
        <dbReference type="ARBA" id="ARBA00029851"/>
    </source>
</evidence>
<feature type="repeat" description="WD" evidence="5">
    <location>
        <begin position="115"/>
        <end position="149"/>
    </location>
</feature>
<dbReference type="InterPro" id="IPR032028">
    <property type="entry name" value="CSTF1_dimer"/>
</dbReference>
<sequence length="178" mass="19351">MSSNINNSTPAMCIKNRDNLYRLIISQLFYDGHSTIASSLAAQVNADPPCNPSDRLMSVVTKGLQHETDRQKESEQALNLNPIQQMLIGPGIDLEFETNVVCTASEPSLYETVYVTSHKGPCRAGAFSPDGQLIATGSSDASIKILDVERMLAKAHDIGSTDNQEGQGHPVIRSNFYP</sequence>
<comment type="caution">
    <text evidence="8">The sequence shown here is derived from an EMBL/GenBank/DDBJ whole genome shotgun (WGS) entry which is preliminary data.</text>
</comment>
<dbReference type="Proteomes" id="UP001160148">
    <property type="component" value="Unassembled WGS sequence"/>
</dbReference>
<name>A0AAV0WBA8_9HEMI</name>
<dbReference type="InterPro" id="IPR036322">
    <property type="entry name" value="WD40_repeat_dom_sf"/>
</dbReference>
<dbReference type="AlphaFoldDB" id="A0AAV0WBA8"/>
<dbReference type="PANTHER" id="PTHR44133">
    <property type="entry name" value="CLEAVAGE STIMULATION FACTOR SUBUNIT 1"/>
    <property type="match status" value="1"/>
</dbReference>
<dbReference type="GO" id="GO:0003723">
    <property type="term" value="F:RNA binding"/>
    <property type="evidence" value="ECO:0007669"/>
    <property type="project" value="TreeGrafter"/>
</dbReference>
<dbReference type="PROSITE" id="PS50082">
    <property type="entry name" value="WD_REPEATS_2"/>
    <property type="match status" value="1"/>
</dbReference>
<evidence type="ECO:0000313" key="8">
    <source>
        <dbReference type="EMBL" id="CAI6353101.1"/>
    </source>
</evidence>
<gene>
    <name evidence="8" type="ORF">MEUPH1_LOCUS9262</name>
</gene>